<accession>A0A0F3MP16</accession>
<evidence type="ECO:0000313" key="3">
    <source>
        <dbReference type="Proteomes" id="UP000033616"/>
    </source>
</evidence>
<feature type="domain" description="PRANC" evidence="1">
    <location>
        <begin position="12"/>
        <end position="114"/>
    </location>
</feature>
<dbReference type="InterPro" id="IPR018272">
    <property type="entry name" value="PRANC_domain"/>
</dbReference>
<dbReference type="STRING" id="1359168.OCHUTO_0159"/>
<gene>
    <name evidence="2" type="ORF">OCHUTO_0159</name>
</gene>
<dbReference type="PATRIC" id="fig|1359168.3.peg.744"/>
<evidence type="ECO:0000313" key="2">
    <source>
        <dbReference type="EMBL" id="KJV57182.1"/>
    </source>
</evidence>
<name>A0A0F3MP16_9RICK</name>
<proteinExistence type="predicted"/>
<reference evidence="2 3" key="1">
    <citation type="submission" date="2015-02" db="EMBL/GenBank/DDBJ databases">
        <title>Genome Sequencing of Rickettsiales.</title>
        <authorList>
            <person name="Daugherty S.C."/>
            <person name="Su Q."/>
            <person name="Abolude K."/>
            <person name="Beier-Sexton M."/>
            <person name="Carlyon J.A."/>
            <person name="Carter R."/>
            <person name="Day N.P."/>
            <person name="Dumler S.J."/>
            <person name="Dyachenko V."/>
            <person name="Godinez A."/>
            <person name="Kurtti T.J."/>
            <person name="Lichay M."/>
            <person name="Mullins K.E."/>
            <person name="Ott S."/>
            <person name="Pappas-Brown V."/>
            <person name="Paris D.H."/>
            <person name="Patel P."/>
            <person name="Richards A.L."/>
            <person name="Sadzewicz L."/>
            <person name="Sears K."/>
            <person name="Seidman D."/>
            <person name="Sengamalay N."/>
            <person name="Stenos J."/>
            <person name="Tallon L.J."/>
            <person name="Vincent G."/>
            <person name="Fraser C.M."/>
            <person name="Munderloh U."/>
            <person name="Dunning-Hotopp J.C."/>
        </authorList>
    </citation>
    <scope>NUCLEOTIDE SEQUENCE [LARGE SCALE GENOMIC DNA]</scope>
    <source>
        <strain evidence="2 3">Fuller</strain>
    </source>
</reference>
<sequence length="131" mass="14885">MAMKSISVSKSSLSFFDIFVLRKNINILARCANNPDIEGNYWSKFPIYSSCIKQSIEAGKERFIVLQGAVESMDEILESNDGSLLESSTFWHSFSPEVRLMILEHLSNDDLAKLQHNDELKVEGAYAIYEE</sequence>
<dbReference type="Proteomes" id="UP000033616">
    <property type="component" value="Unassembled WGS sequence"/>
</dbReference>
<comment type="caution">
    <text evidence="2">The sequence shown here is derived from an EMBL/GenBank/DDBJ whole genome shotgun (WGS) entry which is preliminary data.</text>
</comment>
<evidence type="ECO:0000259" key="1">
    <source>
        <dbReference type="Pfam" id="PF09372"/>
    </source>
</evidence>
<protein>
    <submittedName>
        <fullName evidence="2">PRANC domain protein</fullName>
    </submittedName>
</protein>
<keyword evidence="3" id="KW-1185">Reference proteome</keyword>
<dbReference type="Pfam" id="PF09372">
    <property type="entry name" value="PRANC"/>
    <property type="match status" value="1"/>
</dbReference>
<organism evidence="2 3">
    <name type="scientific">Orientia chuto str. Dubai</name>
    <dbReference type="NCBI Taxonomy" id="1359168"/>
    <lineage>
        <taxon>Bacteria</taxon>
        <taxon>Pseudomonadati</taxon>
        <taxon>Pseudomonadota</taxon>
        <taxon>Alphaproteobacteria</taxon>
        <taxon>Rickettsiales</taxon>
        <taxon>Rickettsiaceae</taxon>
        <taxon>Rickettsieae</taxon>
        <taxon>Orientia</taxon>
    </lineage>
</organism>
<dbReference type="AlphaFoldDB" id="A0A0F3MP16"/>
<dbReference type="EMBL" id="LANP01000003">
    <property type="protein sequence ID" value="KJV57182.1"/>
    <property type="molecule type" value="Genomic_DNA"/>
</dbReference>